<proteinExistence type="predicted"/>
<evidence type="ECO:0008006" key="3">
    <source>
        <dbReference type="Google" id="ProtNLM"/>
    </source>
</evidence>
<dbReference type="EMBL" id="CAAHFG010000003">
    <property type="protein sequence ID" value="VGO16195.1"/>
    <property type="molecule type" value="Genomic_DNA"/>
</dbReference>
<dbReference type="Gene3D" id="3.40.1350.10">
    <property type="match status" value="1"/>
</dbReference>
<dbReference type="AlphaFoldDB" id="A0A6C2U8B5"/>
<protein>
    <recommendedName>
        <fullName evidence="3">Endonuclease NucS</fullName>
    </recommendedName>
</protein>
<reference evidence="1 2" key="1">
    <citation type="submission" date="2019-04" db="EMBL/GenBank/DDBJ databases">
        <authorList>
            <person name="Van Vliet M D."/>
        </authorList>
    </citation>
    <scope>NUCLEOTIDE SEQUENCE [LARGE SCALE GENOMIC DNA]</scope>
    <source>
        <strain evidence="1 2">F1</strain>
    </source>
</reference>
<name>A0A6C2U8B5_PONDE</name>
<keyword evidence="2" id="KW-1185">Reference proteome</keyword>
<sequence>MNCIDGGHMYKLNVDDKALVKLAPTSFGSRNLLERYDIQEWIEKTPAILGEDLLIIGKELQLQSGSRLDLLAIDRNARLVIVELKRDDSGKEVDWQAIKYTSYCSNFLVEEVVGNYAVYLNSDEEDARSRIDEFIDVELELLNNSQRIILVSKEYHSDVISAVLWLRDYGVDIECLRLTPFVDDKGDLFIQPDKIIPLPEAKDYILKKERKRIEIKKAQSPFEKGDVIESVNVLISIGTYRLERYDSHSISVYNCDAERCEMAKPVLRMINDEKRLRVSLTNSSGRSKNTRSLGKEIIAELKAQGKACS</sequence>
<dbReference type="Proteomes" id="UP000366872">
    <property type="component" value="Unassembled WGS sequence"/>
</dbReference>
<accession>A0A6C2U8B5</accession>
<organism evidence="1 2">
    <name type="scientific">Pontiella desulfatans</name>
    <dbReference type="NCBI Taxonomy" id="2750659"/>
    <lineage>
        <taxon>Bacteria</taxon>
        <taxon>Pseudomonadati</taxon>
        <taxon>Kiritimatiellota</taxon>
        <taxon>Kiritimatiellia</taxon>
        <taxon>Kiritimatiellales</taxon>
        <taxon>Pontiellaceae</taxon>
        <taxon>Pontiella</taxon>
    </lineage>
</organism>
<dbReference type="InterPro" id="IPR011856">
    <property type="entry name" value="tRNA_endonuc-like_dom_sf"/>
</dbReference>
<gene>
    <name evidence="1" type="ORF">PDESU_04785</name>
</gene>
<evidence type="ECO:0000313" key="2">
    <source>
        <dbReference type="Proteomes" id="UP000366872"/>
    </source>
</evidence>
<evidence type="ECO:0000313" key="1">
    <source>
        <dbReference type="EMBL" id="VGO16195.1"/>
    </source>
</evidence>
<dbReference type="GO" id="GO:0003676">
    <property type="term" value="F:nucleic acid binding"/>
    <property type="evidence" value="ECO:0007669"/>
    <property type="project" value="InterPro"/>
</dbReference>